<evidence type="ECO:0000259" key="1">
    <source>
        <dbReference type="Pfam" id="PF03446"/>
    </source>
</evidence>
<name>A0A4R8UUB9_9MICO</name>
<dbReference type="InterPro" id="IPR036291">
    <property type="entry name" value="NAD(P)-bd_dom_sf"/>
</dbReference>
<dbReference type="PANTHER" id="PTHR43060:SF15">
    <property type="entry name" value="3-HYDROXYISOBUTYRATE DEHYDROGENASE-LIKE 1, MITOCHONDRIAL-RELATED"/>
    <property type="match status" value="1"/>
</dbReference>
<reference evidence="2 3" key="1">
    <citation type="submission" date="2019-03" db="EMBL/GenBank/DDBJ databases">
        <title>Genomics of glacier-inhabiting Cryobacterium strains.</title>
        <authorList>
            <person name="Liu Q."/>
            <person name="Xin Y.-H."/>
        </authorList>
    </citation>
    <scope>NUCLEOTIDE SEQUENCE [LARGE SCALE GENOMIC DNA]</scope>
    <source>
        <strain evidence="2 3">HLT2-23</strain>
    </source>
</reference>
<organism evidence="2 3">
    <name type="scientific">Cryobacterium glaciale</name>
    <dbReference type="NCBI Taxonomy" id="1259145"/>
    <lineage>
        <taxon>Bacteria</taxon>
        <taxon>Bacillati</taxon>
        <taxon>Actinomycetota</taxon>
        <taxon>Actinomycetes</taxon>
        <taxon>Micrococcales</taxon>
        <taxon>Microbacteriaceae</taxon>
        <taxon>Cryobacterium</taxon>
    </lineage>
</organism>
<dbReference type="OrthoDB" id="3185659at2"/>
<dbReference type="InterPro" id="IPR006115">
    <property type="entry name" value="6PGDH_NADP-bd"/>
</dbReference>
<evidence type="ECO:0000313" key="2">
    <source>
        <dbReference type="EMBL" id="TFB72123.1"/>
    </source>
</evidence>
<feature type="domain" description="6-phosphogluconate dehydrogenase NADP-binding" evidence="1">
    <location>
        <begin position="5"/>
        <end position="125"/>
    </location>
</feature>
<keyword evidence="3" id="KW-1185">Reference proteome</keyword>
<dbReference type="AlphaFoldDB" id="A0A4R8UUB9"/>
<dbReference type="GO" id="GO:0050661">
    <property type="term" value="F:NADP binding"/>
    <property type="evidence" value="ECO:0007669"/>
    <property type="project" value="InterPro"/>
</dbReference>
<comment type="caution">
    <text evidence="2">The sequence shown here is derived from an EMBL/GenBank/DDBJ whole genome shotgun (WGS) entry which is preliminary data.</text>
</comment>
<sequence>MEMHVGVIGLGTMGKTLTESLIAEEHAVAVWDRHPEKVATTGMIGASPSVSARQVAEVSDIVFLALPNADAVREVVLDPEVGVLAGLRAGSILIDMSTASPDLAVELSDAVTARGEGRRYVDAPV</sequence>
<dbReference type="Proteomes" id="UP000298173">
    <property type="component" value="Unassembled WGS sequence"/>
</dbReference>
<dbReference type="Gene3D" id="3.40.50.720">
    <property type="entry name" value="NAD(P)-binding Rossmann-like Domain"/>
    <property type="match status" value="1"/>
</dbReference>
<accession>A0A4R8UUB9</accession>
<dbReference type="PANTHER" id="PTHR43060">
    <property type="entry name" value="3-HYDROXYISOBUTYRATE DEHYDROGENASE-LIKE 1, MITOCHONDRIAL-RELATED"/>
    <property type="match status" value="1"/>
</dbReference>
<dbReference type="Pfam" id="PF03446">
    <property type="entry name" value="NAD_binding_2"/>
    <property type="match status" value="1"/>
</dbReference>
<protein>
    <submittedName>
        <fullName evidence="2">NAD(P)-dependent oxidoreductase</fullName>
    </submittedName>
</protein>
<dbReference type="EMBL" id="SOEY01000020">
    <property type="protein sequence ID" value="TFB72123.1"/>
    <property type="molecule type" value="Genomic_DNA"/>
</dbReference>
<proteinExistence type="predicted"/>
<dbReference type="SUPFAM" id="SSF51735">
    <property type="entry name" value="NAD(P)-binding Rossmann-fold domains"/>
    <property type="match status" value="1"/>
</dbReference>
<evidence type="ECO:0000313" key="3">
    <source>
        <dbReference type="Proteomes" id="UP000298173"/>
    </source>
</evidence>
<gene>
    <name evidence="2" type="ORF">E3O06_10965</name>
</gene>